<dbReference type="WBParaSite" id="EgrG_001083150">
    <property type="protein sequence ID" value="EgrG_001083150"/>
    <property type="gene ID" value="EgrG_001083150"/>
</dbReference>
<dbReference type="Proteomes" id="UP000492820">
    <property type="component" value="Unassembled WGS sequence"/>
</dbReference>
<proteinExistence type="predicted"/>
<organism evidence="2">
    <name type="scientific">Echinococcus granulosus</name>
    <name type="common">Hydatid tapeworm</name>
    <dbReference type="NCBI Taxonomy" id="6210"/>
    <lineage>
        <taxon>Eukaryota</taxon>
        <taxon>Metazoa</taxon>
        <taxon>Spiralia</taxon>
        <taxon>Lophotrochozoa</taxon>
        <taxon>Platyhelminthes</taxon>
        <taxon>Cestoda</taxon>
        <taxon>Eucestoda</taxon>
        <taxon>Cyclophyllidea</taxon>
        <taxon>Taeniidae</taxon>
        <taxon>Echinococcus</taxon>
        <taxon>Echinococcus granulosus group</taxon>
    </lineage>
</organism>
<reference evidence="2" key="2">
    <citation type="submission" date="2014-06" db="EMBL/GenBank/DDBJ databases">
        <authorList>
            <person name="Aslett M."/>
        </authorList>
    </citation>
    <scope>NUCLEOTIDE SEQUENCE</scope>
</reference>
<dbReference type="AlphaFoldDB" id="A0A068WK97"/>
<reference evidence="4" key="3">
    <citation type="submission" date="2020-10" db="UniProtKB">
        <authorList>
            <consortium name="WormBaseParasite"/>
        </authorList>
    </citation>
    <scope>IDENTIFICATION</scope>
</reference>
<evidence type="ECO:0000256" key="1">
    <source>
        <dbReference type="SAM" id="MobiDB-lite"/>
    </source>
</evidence>
<evidence type="ECO:0000313" key="3">
    <source>
        <dbReference type="Proteomes" id="UP000492820"/>
    </source>
</evidence>
<reference evidence="2 3" key="1">
    <citation type="journal article" date="2013" name="Nature">
        <title>The genomes of four tapeworm species reveal adaptations to parasitism.</title>
        <authorList>
            <person name="Tsai I.J."/>
            <person name="Zarowiecki M."/>
            <person name="Holroyd N."/>
            <person name="Garciarrubio A."/>
            <person name="Sanchez-Flores A."/>
            <person name="Brooks K.L."/>
            <person name="Tracey A."/>
            <person name="Bobes R.J."/>
            <person name="Fragoso G."/>
            <person name="Sciutto E."/>
            <person name="Aslett M."/>
            <person name="Beasley H."/>
            <person name="Bennett H.M."/>
            <person name="Cai J."/>
            <person name="Camicia F."/>
            <person name="Clark R."/>
            <person name="Cucher M."/>
            <person name="De Silva N."/>
            <person name="Day T.A."/>
            <person name="Deplazes P."/>
            <person name="Estrada K."/>
            <person name="Fernandez C."/>
            <person name="Holland P.W."/>
            <person name="Hou J."/>
            <person name="Hu S."/>
            <person name="Huckvale T."/>
            <person name="Hung S.S."/>
            <person name="Kamenetzky L."/>
            <person name="Keane J.A."/>
            <person name="Kiss F."/>
            <person name="Koziol U."/>
            <person name="Lambert O."/>
            <person name="Liu K."/>
            <person name="Luo X."/>
            <person name="Luo Y."/>
            <person name="Macchiaroli N."/>
            <person name="Nichol S."/>
            <person name="Paps J."/>
            <person name="Parkinson J."/>
            <person name="Pouchkina-Stantcheva N."/>
            <person name="Riddiford N."/>
            <person name="Rosenzvit M."/>
            <person name="Salinas G."/>
            <person name="Wasmuth J.D."/>
            <person name="Zamanian M."/>
            <person name="Zheng Y."/>
            <person name="Cai X."/>
            <person name="Soberon X."/>
            <person name="Olson P.D."/>
            <person name="Laclette J.P."/>
            <person name="Brehm K."/>
            <person name="Berriman M."/>
            <person name="Garciarrubio A."/>
            <person name="Bobes R.J."/>
            <person name="Fragoso G."/>
            <person name="Sanchez-Flores A."/>
            <person name="Estrada K."/>
            <person name="Cevallos M.A."/>
            <person name="Morett E."/>
            <person name="Gonzalez V."/>
            <person name="Portillo T."/>
            <person name="Ochoa-Leyva A."/>
            <person name="Jose M.V."/>
            <person name="Sciutto E."/>
            <person name="Landa A."/>
            <person name="Jimenez L."/>
            <person name="Valdes V."/>
            <person name="Carrero J.C."/>
            <person name="Larralde C."/>
            <person name="Morales-Montor J."/>
            <person name="Limon-Lason J."/>
            <person name="Soberon X."/>
            <person name="Laclette J.P."/>
        </authorList>
    </citation>
    <scope>NUCLEOTIDE SEQUENCE [LARGE SCALE GENOMIC DNA]</scope>
</reference>
<name>A0A068WK97_ECHGR</name>
<sequence length="47" mass="5314">MAATPITAIRLDRLQRRRPPPNPIRRAKPERGLHPNSRALPSHLPTS</sequence>
<dbReference type="EMBL" id="LK028577">
    <property type="protein sequence ID" value="CDS18034.1"/>
    <property type="molecule type" value="Genomic_DNA"/>
</dbReference>
<protein>
    <submittedName>
        <fullName evidence="2 4">Uncharacterized protein</fullName>
    </submittedName>
</protein>
<gene>
    <name evidence="2" type="ORF">EgrG_001083150</name>
</gene>
<accession>A0A068WK97</accession>
<evidence type="ECO:0000313" key="4">
    <source>
        <dbReference type="WBParaSite" id="EgrG_001083150"/>
    </source>
</evidence>
<feature type="region of interest" description="Disordered" evidence="1">
    <location>
        <begin position="1"/>
        <end position="47"/>
    </location>
</feature>
<evidence type="ECO:0000313" key="2">
    <source>
        <dbReference type="EMBL" id="CDS18034.1"/>
    </source>
</evidence>